<keyword evidence="2" id="KW-1185">Reference proteome</keyword>
<protein>
    <submittedName>
        <fullName evidence="1">Uncharacterized protein</fullName>
    </submittedName>
</protein>
<organism evidence="1 2">
    <name type="scientific">Blattamonas nauphoetae</name>
    <dbReference type="NCBI Taxonomy" id="2049346"/>
    <lineage>
        <taxon>Eukaryota</taxon>
        <taxon>Metamonada</taxon>
        <taxon>Preaxostyla</taxon>
        <taxon>Oxymonadida</taxon>
        <taxon>Blattamonas</taxon>
    </lineage>
</organism>
<dbReference type="Proteomes" id="UP001281761">
    <property type="component" value="Unassembled WGS sequence"/>
</dbReference>
<sequence length="154" mass="17433">MSEHDLQRTEGWVLNVVDGSNCGGQRSVNENKDEEELPEMFTLISEYSVDKSSGMREVEEDTGGSATKKCVFSLLHPSSDIRATLPTSLTCRQNAYSVLVRLKADSFVSLRGVEVESSQWRNRLYRSHLLFLEEETYCDIRNQKCLPGHISQIS</sequence>
<reference evidence="1 2" key="1">
    <citation type="journal article" date="2022" name="bioRxiv">
        <title>Genomics of Preaxostyla Flagellates Illuminates Evolutionary Transitions and the Path Towards Mitochondrial Loss.</title>
        <authorList>
            <person name="Novak L.V.F."/>
            <person name="Treitli S.C."/>
            <person name="Pyrih J."/>
            <person name="Halakuc P."/>
            <person name="Pipaliya S.V."/>
            <person name="Vacek V."/>
            <person name="Brzon O."/>
            <person name="Soukal P."/>
            <person name="Eme L."/>
            <person name="Dacks J.B."/>
            <person name="Karnkowska A."/>
            <person name="Elias M."/>
            <person name="Hampl V."/>
        </authorList>
    </citation>
    <scope>NUCLEOTIDE SEQUENCE [LARGE SCALE GENOMIC DNA]</scope>
    <source>
        <strain evidence="1">NAU3</strain>
        <tissue evidence="1">Gut</tissue>
    </source>
</reference>
<name>A0ABQ9XLK5_9EUKA</name>
<evidence type="ECO:0000313" key="1">
    <source>
        <dbReference type="EMBL" id="KAK2952921.1"/>
    </source>
</evidence>
<comment type="caution">
    <text evidence="1">The sequence shown here is derived from an EMBL/GenBank/DDBJ whole genome shotgun (WGS) entry which is preliminary data.</text>
</comment>
<accession>A0ABQ9XLK5</accession>
<evidence type="ECO:0000313" key="2">
    <source>
        <dbReference type="Proteomes" id="UP001281761"/>
    </source>
</evidence>
<gene>
    <name evidence="1" type="ORF">BLNAU_12097</name>
</gene>
<dbReference type="EMBL" id="JARBJD010000097">
    <property type="protein sequence ID" value="KAK2952921.1"/>
    <property type="molecule type" value="Genomic_DNA"/>
</dbReference>
<proteinExistence type="predicted"/>